<dbReference type="GO" id="GO:0008270">
    <property type="term" value="F:zinc ion binding"/>
    <property type="evidence" value="ECO:0007669"/>
    <property type="project" value="UniProtKB-KW"/>
</dbReference>
<protein>
    <recommendedName>
        <fullName evidence="7">RING-type domain-containing protein</fullName>
    </recommendedName>
</protein>
<name>A0A814DBM7_ADIRI</name>
<feature type="domain" description="RING-type" evidence="7">
    <location>
        <begin position="23"/>
        <end position="62"/>
    </location>
</feature>
<organism evidence="8 9">
    <name type="scientific">Adineta ricciae</name>
    <name type="common">Rotifer</name>
    <dbReference type="NCBI Taxonomy" id="249248"/>
    <lineage>
        <taxon>Eukaryota</taxon>
        <taxon>Metazoa</taxon>
        <taxon>Spiralia</taxon>
        <taxon>Gnathifera</taxon>
        <taxon>Rotifera</taxon>
        <taxon>Eurotatoria</taxon>
        <taxon>Bdelloidea</taxon>
        <taxon>Adinetida</taxon>
        <taxon>Adinetidae</taxon>
        <taxon>Adineta</taxon>
    </lineage>
</organism>
<keyword evidence="9" id="KW-1185">Reference proteome</keyword>
<comment type="caution">
    <text evidence="8">The sequence shown here is derived from an EMBL/GenBank/DDBJ whole genome shotgun (WGS) entry which is preliminary data.</text>
</comment>
<keyword evidence="3 6" id="KW-0863">Zinc-finger</keyword>
<dbReference type="PANTHER" id="PTHR24107">
    <property type="entry name" value="YNEIN REGULATORY COMPLEX SUBUNIT 5"/>
    <property type="match status" value="1"/>
</dbReference>
<dbReference type="SUPFAM" id="SSF52047">
    <property type="entry name" value="RNI-like"/>
    <property type="match status" value="1"/>
</dbReference>
<dbReference type="Gene3D" id="3.80.10.10">
    <property type="entry name" value="Ribonuclease Inhibitor"/>
    <property type="match status" value="2"/>
</dbReference>
<dbReference type="AlphaFoldDB" id="A0A814DBM7"/>
<sequence length="365" mass="42005">MDRRMSDYYDYINENSIDHRLICHACLKPLIQPVITPCKNQFCRCCIEETLDEHYLQCDECEKSHLTSQLHSLDDSFILMALDQLEIKCKLCGKGNLQRAKFSEHIYQHCPRAIVMCSTDMNNCPWIGLREDLQTHLISCEYRTSVSRNLFDDKYGEFLPFSNVDLQQRQIYNHDIAIAVKALLVNQRCTCLDLFNKGISSDEMFVIASVLSSDRLLTTLSLRNNRLCDSGVQFISHALLTNSCLKRLDLNENSITDTGVRLIAEMLKSNQSLTKLTLSFNRITNEGLNMLIEVLIDYNTTLQHLCLAGNQAIDHTSTNSIMNLIRCNQSLTILNLEDCNLSWWSKKKITLYKIVQFRSVLEILL</sequence>
<dbReference type="InterPro" id="IPR052410">
    <property type="entry name" value="DRC5"/>
</dbReference>
<reference evidence="8" key="1">
    <citation type="submission" date="2021-02" db="EMBL/GenBank/DDBJ databases">
        <authorList>
            <person name="Nowell W R."/>
        </authorList>
    </citation>
    <scope>NUCLEOTIDE SEQUENCE</scope>
</reference>
<dbReference type="Proteomes" id="UP000663828">
    <property type="component" value="Unassembled WGS sequence"/>
</dbReference>
<dbReference type="SUPFAM" id="SSF49599">
    <property type="entry name" value="TRAF domain-like"/>
    <property type="match status" value="1"/>
</dbReference>
<evidence type="ECO:0000313" key="8">
    <source>
        <dbReference type="EMBL" id="CAF0953147.1"/>
    </source>
</evidence>
<evidence type="ECO:0000256" key="2">
    <source>
        <dbReference type="ARBA" id="ARBA00022490"/>
    </source>
</evidence>
<dbReference type="Pfam" id="PF13516">
    <property type="entry name" value="LRR_6"/>
    <property type="match status" value="3"/>
</dbReference>
<keyword evidence="4" id="KW-0862">Zinc</keyword>
<dbReference type="EMBL" id="CAJNOR010000580">
    <property type="protein sequence ID" value="CAF0953147.1"/>
    <property type="molecule type" value="Genomic_DNA"/>
</dbReference>
<keyword evidence="2" id="KW-0963">Cytoplasm</keyword>
<accession>A0A814DBM7</accession>
<dbReference type="InterPro" id="IPR013083">
    <property type="entry name" value="Znf_RING/FYVE/PHD"/>
</dbReference>
<dbReference type="SMART" id="SM00368">
    <property type="entry name" value="LRR_RI"/>
    <property type="match status" value="3"/>
</dbReference>
<dbReference type="InterPro" id="IPR001841">
    <property type="entry name" value="Znf_RING"/>
</dbReference>
<dbReference type="PROSITE" id="PS50089">
    <property type="entry name" value="ZF_RING_2"/>
    <property type="match status" value="1"/>
</dbReference>
<keyword evidence="5" id="KW-0206">Cytoskeleton</keyword>
<dbReference type="GO" id="GO:0005856">
    <property type="term" value="C:cytoskeleton"/>
    <property type="evidence" value="ECO:0007669"/>
    <property type="project" value="UniProtKB-SubCell"/>
</dbReference>
<dbReference type="SUPFAM" id="SSF57850">
    <property type="entry name" value="RING/U-box"/>
    <property type="match status" value="1"/>
</dbReference>
<evidence type="ECO:0000256" key="4">
    <source>
        <dbReference type="ARBA" id="ARBA00022833"/>
    </source>
</evidence>
<dbReference type="InterPro" id="IPR032675">
    <property type="entry name" value="LRR_dom_sf"/>
</dbReference>
<evidence type="ECO:0000259" key="7">
    <source>
        <dbReference type="PROSITE" id="PS50089"/>
    </source>
</evidence>
<evidence type="ECO:0000256" key="3">
    <source>
        <dbReference type="ARBA" id="ARBA00022771"/>
    </source>
</evidence>
<comment type="subcellular location">
    <subcellularLocation>
        <location evidence="1">Cytoplasm</location>
        <location evidence="1">Cytoskeleton</location>
    </subcellularLocation>
</comment>
<proteinExistence type="predicted"/>
<gene>
    <name evidence="8" type="ORF">XAT740_LOCUS10777</name>
</gene>
<evidence type="ECO:0000313" key="9">
    <source>
        <dbReference type="Proteomes" id="UP000663828"/>
    </source>
</evidence>
<dbReference type="Gene3D" id="3.30.40.10">
    <property type="entry name" value="Zinc/RING finger domain, C3HC4 (zinc finger)"/>
    <property type="match status" value="2"/>
</dbReference>
<evidence type="ECO:0000256" key="6">
    <source>
        <dbReference type="PROSITE-ProRule" id="PRU00175"/>
    </source>
</evidence>
<dbReference type="InterPro" id="IPR001611">
    <property type="entry name" value="Leu-rich_rpt"/>
</dbReference>
<evidence type="ECO:0000256" key="5">
    <source>
        <dbReference type="ARBA" id="ARBA00023212"/>
    </source>
</evidence>
<dbReference type="PANTHER" id="PTHR24107:SF2">
    <property type="entry name" value="NLR FAMILY CARD DOMAIN CONTAINING 3"/>
    <property type="match status" value="1"/>
</dbReference>
<keyword evidence="3 6" id="KW-0479">Metal-binding</keyword>
<evidence type="ECO:0000256" key="1">
    <source>
        <dbReference type="ARBA" id="ARBA00004245"/>
    </source>
</evidence>